<name>A0A382JG35_9ZZZZ</name>
<protein>
    <recommendedName>
        <fullName evidence="2">FeS cluster biogenesis domain-containing protein</fullName>
    </recommendedName>
</protein>
<dbReference type="EMBL" id="UINC01074163">
    <property type="protein sequence ID" value="SVC11090.1"/>
    <property type="molecule type" value="Genomic_DNA"/>
</dbReference>
<dbReference type="SUPFAM" id="SSF89360">
    <property type="entry name" value="HesB-like domain"/>
    <property type="match status" value="1"/>
</dbReference>
<dbReference type="InterPro" id="IPR035903">
    <property type="entry name" value="HesB-like_dom_sf"/>
</dbReference>
<reference evidence="1" key="1">
    <citation type="submission" date="2018-05" db="EMBL/GenBank/DDBJ databases">
        <authorList>
            <person name="Lanie J.A."/>
            <person name="Ng W.-L."/>
            <person name="Kazmierczak K.M."/>
            <person name="Andrzejewski T.M."/>
            <person name="Davidsen T.M."/>
            <person name="Wayne K.J."/>
            <person name="Tettelin H."/>
            <person name="Glass J.I."/>
            <person name="Rusch D."/>
            <person name="Podicherti R."/>
            <person name="Tsui H.-C.T."/>
            <person name="Winkler M.E."/>
        </authorList>
    </citation>
    <scope>NUCLEOTIDE SEQUENCE</scope>
</reference>
<dbReference type="AlphaFoldDB" id="A0A382JG35"/>
<gene>
    <name evidence="1" type="ORF">METZ01_LOCUS263944</name>
</gene>
<proteinExistence type="predicted"/>
<accession>A0A382JG35</accession>
<evidence type="ECO:0000313" key="1">
    <source>
        <dbReference type="EMBL" id="SVC11090.1"/>
    </source>
</evidence>
<feature type="non-terminal residue" evidence="1">
    <location>
        <position position="45"/>
    </location>
</feature>
<evidence type="ECO:0008006" key="2">
    <source>
        <dbReference type="Google" id="ProtNLM"/>
    </source>
</evidence>
<sequence>MVEESEVVEDSPLNFTEAAAQKVGQLIEAEGNSDLKLRVFISGGG</sequence>
<organism evidence="1">
    <name type="scientific">marine metagenome</name>
    <dbReference type="NCBI Taxonomy" id="408172"/>
    <lineage>
        <taxon>unclassified sequences</taxon>
        <taxon>metagenomes</taxon>
        <taxon>ecological metagenomes</taxon>
    </lineage>
</organism>